<organism evidence="2">
    <name type="scientific">Tanacetum cinerariifolium</name>
    <name type="common">Dalmatian daisy</name>
    <name type="synonym">Chrysanthemum cinerariifolium</name>
    <dbReference type="NCBI Taxonomy" id="118510"/>
    <lineage>
        <taxon>Eukaryota</taxon>
        <taxon>Viridiplantae</taxon>
        <taxon>Streptophyta</taxon>
        <taxon>Embryophyta</taxon>
        <taxon>Tracheophyta</taxon>
        <taxon>Spermatophyta</taxon>
        <taxon>Magnoliopsida</taxon>
        <taxon>eudicotyledons</taxon>
        <taxon>Gunneridae</taxon>
        <taxon>Pentapetalae</taxon>
        <taxon>asterids</taxon>
        <taxon>campanulids</taxon>
        <taxon>Asterales</taxon>
        <taxon>Asteraceae</taxon>
        <taxon>Asteroideae</taxon>
        <taxon>Anthemideae</taxon>
        <taxon>Anthemidinae</taxon>
        <taxon>Tanacetum</taxon>
    </lineage>
</organism>
<proteinExistence type="predicted"/>
<comment type="caution">
    <text evidence="2">The sequence shown here is derived from an EMBL/GenBank/DDBJ whole genome shotgun (WGS) entry which is preliminary data.</text>
</comment>
<dbReference type="EMBL" id="BKCJ010453196">
    <property type="protein sequence ID" value="GFA60207.1"/>
    <property type="molecule type" value="Genomic_DNA"/>
</dbReference>
<reference evidence="2" key="1">
    <citation type="journal article" date="2019" name="Sci. Rep.">
        <title>Draft genome of Tanacetum cinerariifolium, the natural source of mosquito coil.</title>
        <authorList>
            <person name="Yamashiro T."/>
            <person name="Shiraishi A."/>
            <person name="Satake H."/>
            <person name="Nakayama K."/>
        </authorList>
    </citation>
    <scope>NUCLEOTIDE SEQUENCE</scope>
</reference>
<protein>
    <recommendedName>
        <fullName evidence="1">Reverse transcriptase Ty1/copia-type domain-containing protein</fullName>
    </recommendedName>
</protein>
<accession>A0A699JVN6</accession>
<dbReference type="InterPro" id="IPR013103">
    <property type="entry name" value="RVT_2"/>
</dbReference>
<evidence type="ECO:0000259" key="1">
    <source>
        <dbReference type="Pfam" id="PF07727"/>
    </source>
</evidence>
<dbReference type="Pfam" id="PF07727">
    <property type="entry name" value="RVT_2"/>
    <property type="match status" value="2"/>
</dbReference>
<feature type="domain" description="Reverse transcriptase Ty1/copia-type" evidence="1">
    <location>
        <begin position="205"/>
        <end position="290"/>
    </location>
</feature>
<feature type="domain" description="Reverse transcriptase Ty1/copia-type" evidence="1">
    <location>
        <begin position="115"/>
        <end position="172"/>
    </location>
</feature>
<name>A0A699JVN6_TANCI</name>
<gene>
    <name evidence="2" type="ORF">Tci_632179</name>
</gene>
<evidence type="ECO:0000313" key="2">
    <source>
        <dbReference type="EMBL" id="GFA60207.1"/>
    </source>
</evidence>
<dbReference type="AlphaFoldDB" id="A0A699JVN6"/>
<sequence length="299" mass="33757">MFDEYFNPPTIMVSPVPVAVAPRVVDLADSPLSTSVDQEAQSTRSSSNVRPIYTSFESLGRCTKDHPIANVIGDPSCFVSMRKQLKTDAMWCYFDAFLTSVEPKNFKQAMIEPGVLKNKERLVAQGSMQEEGIDFEESFALVSRIEAIRIFVANAANKNMKIFQMDVKMVSLKKRSTFLNQKDLLIRTTHHMCVVDPTLLTQKARNDLLLVQIYVDDKIFASTNTAMCNEFANMMNTKFKMSMMEQMSLFLGLQISESSRGIILNQSKYASEIIKKYGMLTSDSVDTPMVEKSKLDEDL</sequence>